<dbReference type="RefSeq" id="WP_090070646.1">
    <property type="nucleotide sequence ID" value="NZ_FOVR01000003.1"/>
</dbReference>
<evidence type="ECO:0000313" key="2">
    <source>
        <dbReference type="EMBL" id="SFO08836.1"/>
    </source>
</evidence>
<dbReference type="Proteomes" id="UP000199236">
    <property type="component" value="Unassembled WGS sequence"/>
</dbReference>
<reference evidence="2 3" key="1">
    <citation type="submission" date="2016-10" db="EMBL/GenBank/DDBJ databases">
        <authorList>
            <person name="de Groot N.N."/>
        </authorList>
    </citation>
    <scope>NUCLEOTIDE SEQUENCE [LARGE SCALE GENOMIC DNA]</scope>
    <source>
        <strain evidence="2 3">CGMCC 1.9157</strain>
    </source>
</reference>
<keyword evidence="1" id="KW-0812">Transmembrane</keyword>
<dbReference type="EMBL" id="FOVR01000003">
    <property type="protein sequence ID" value="SFO08836.1"/>
    <property type="molecule type" value="Genomic_DNA"/>
</dbReference>
<evidence type="ECO:0000256" key="1">
    <source>
        <dbReference type="SAM" id="Phobius"/>
    </source>
</evidence>
<dbReference type="OrthoDB" id="8453718at2"/>
<accession>A0A1I5EC50</accession>
<organism evidence="2 3">
    <name type="scientific">Cohaesibacter marisflavi</name>
    <dbReference type="NCBI Taxonomy" id="655353"/>
    <lineage>
        <taxon>Bacteria</taxon>
        <taxon>Pseudomonadati</taxon>
        <taxon>Pseudomonadota</taxon>
        <taxon>Alphaproteobacteria</taxon>
        <taxon>Hyphomicrobiales</taxon>
        <taxon>Cohaesibacteraceae</taxon>
    </lineage>
</organism>
<proteinExistence type="predicted"/>
<dbReference type="AlphaFoldDB" id="A0A1I5EC50"/>
<keyword evidence="3" id="KW-1185">Reference proteome</keyword>
<gene>
    <name evidence="2" type="ORF">SAMN04488056_103116</name>
</gene>
<keyword evidence="1" id="KW-0472">Membrane</keyword>
<keyword evidence="1" id="KW-1133">Transmembrane helix</keyword>
<sequence length="85" mass="9419">MRIARLLSGFAKALLASLITGSVLGFLGITTRDLFPGMAIYIDRLTDAVELTVNWLVIWLVPNIIVGMVVIIPVWIILLIFGPRR</sequence>
<feature type="transmembrane region" description="Helical" evidence="1">
    <location>
        <begin position="56"/>
        <end position="81"/>
    </location>
</feature>
<evidence type="ECO:0000313" key="3">
    <source>
        <dbReference type="Proteomes" id="UP000199236"/>
    </source>
</evidence>
<name>A0A1I5EC50_9HYPH</name>
<protein>
    <submittedName>
        <fullName evidence="2">Uncharacterized protein</fullName>
    </submittedName>
</protein>